<comment type="cofactor">
    <cofactor evidence="10">
        <name>Zn(2+)</name>
        <dbReference type="ChEBI" id="CHEBI:29105"/>
    </cofactor>
    <text evidence="10">Binds 1 zinc ion per subunit.</text>
</comment>
<reference evidence="14 15" key="1">
    <citation type="submission" date="2016-11" db="EMBL/GenBank/DDBJ databases">
        <authorList>
            <person name="Jaros S."/>
            <person name="Januszkiewicz K."/>
            <person name="Wedrychowicz H."/>
        </authorList>
    </citation>
    <scope>NUCLEOTIDE SEQUENCE [LARGE SCALE GENOMIC DNA]</scope>
    <source>
        <strain evidence="14 15">DSM 24574</strain>
    </source>
</reference>
<keyword evidence="1 10" id="KW-0963">Cytoplasm</keyword>
<organism evidence="14 15">
    <name type="scientific">Chryseolinea serpens</name>
    <dbReference type="NCBI Taxonomy" id="947013"/>
    <lineage>
        <taxon>Bacteria</taxon>
        <taxon>Pseudomonadati</taxon>
        <taxon>Bacteroidota</taxon>
        <taxon>Cytophagia</taxon>
        <taxon>Cytophagales</taxon>
        <taxon>Fulvivirgaceae</taxon>
        <taxon>Chryseolinea</taxon>
    </lineage>
</organism>
<comment type="subunit">
    <text evidence="10">Monomer. Associates with 30S ribosomal subunit, binds 16S rRNA.</text>
</comment>
<dbReference type="InterPro" id="IPR030378">
    <property type="entry name" value="G_CP_dom"/>
</dbReference>
<feature type="domain" description="EngC GTPase" evidence="12">
    <location>
        <begin position="108"/>
        <end position="256"/>
    </location>
</feature>
<keyword evidence="3 10" id="KW-0479">Metal-binding</keyword>
<evidence type="ECO:0000256" key="1">
    <source>
        <dbReference type="ARBA" id="ARBA00022490"/>
    </source>
</evidence>
<feature type="binding site" evidence="10">
    <location>
        <begin position="147"/>
        <end position="150"/>
    </location>
    <ligand>
        <name>GTP</name>
        <dbReference type="ChEBI" id="CHEBI:37565"/>
    </ligand>
</feature>
<dbReference type="EMBL" id="FQWQ01000005">
    <property type="protein sequence ID" value="SHH92219.1"/>
    <property type="molecule type" value="Genomic_DNA"/>
</dbReference>
<evidence type="ECO:0000256" key="4">
    <source>
        <dbReference type="ARBA" id="ARBA00022730"/>
    </source>
</evidence>
<dbReference type="RefSeq" id="WP_073142183.1">
    <property type="nucleotide sequence ID" value="NZ_FQWQ01000005.1"/>
</dbReference>
<evidence type="ECO:0000256" key="6">
    <source>
        <dbReference type="ARBA" id="ARBA00022801"/>
    </source>
</evidence>
<dbReference type="GO" id="GO:0019843">
    <property type="term" value="F:rRNA binding"/>
    <property type="evidence" value="ECO:0007669"/>
    <property type="project" value="UniProtKB-KW"/>
</dbReference>
<dbReference type="NCBIfam" id="TIGR00157">
    <property type="entry name" value="ribosome small subunit-dependent GTPase A"/>
    <property type="match status" value="1"/>
</dbReference>
<feature type="binding site" evidence="10">
    <location>
        <position position="289"/>
    </location>
    <ligand>
        <name>Zn(2+)</name>
        <dbReference type="ChEBI" id="CHEBI:29105"/>
    </ligand>
</feature>
<feature type="binding site" evidence="10">
    <location>
        <position position="295"/>
    </location>
    <ligand>
        <name>Zn(2+)</name>
        <dbReference type="ChEBI" id="CHEBI:29105"/>
    </ligand>
</feature>
<comment type="function">
    <text evidence="10">One of several proteins that assist in the late maturation steps of the functional core of the 30S ribosomal subunit. Helps release RbfA from mature subunits. May play a role in the assembly of ribosomal proteins into the subunit. Circularly permuted GTPase that catalyzes slow GTP hydrolysis, GTPase activity is stimulated by the 30S ribosomal subunit.</text>
</comment>
<dbReference type="InterPro" id="IPR004881">
    <property type="entry name" value="Ribosome_biogen_GTPase_RsgA"/>
</dbReference>
<evidence type="ECO:0000256" key="2">
    <source>
        <dbReference type="ARBA" id="ARBA00022517"/>
    </source>
</evidence>
<evidence type="ECO:0000313" key="15">
    <source>
        <dbReference type="Proteomes" id="UP000184212"/>
    </source>
</evidence>
<evidence type="ECO:0000256" key="5">
    <source>
        <dbReference type="ARBA" id="ARBA00022741"/>
    </source>
</evidence>
<feature type="binding site" evidence="10">
    <location>
        <position position="282"/>
    </location>
    <ligand>
        <name>Zn(2+)</name>
        <dbReference type="ChEBI" id="CHEBI:29105"/>
    </ligand>
</feature>
<dbReference type="PANTHER" id="PTHR32120">
    <property type="entry name" value="SMALL RIBOSOMAL SUBUNIT BIOGENESIS GTPASE RSGA"/>
    <property type="match status" value="1"/>
</dbReference>
<feature type="binding site" evidence="10">
    <location>
        <position position="287"/>
    </location>
    <ligand>
        <name>Zn(2+)</name>
        <dbReference type="ChEBI" id="CHEBI:29105"/>
    </ligand>
</feature>
<proteinExistence type="inferred from homology"/>
<dbReference type="OrthoDB" id="9809485at2"/>
<keyword evidence="4 10" id="KW-0699">rRNA-binding</keyword>
<dbReference type="Proteomes" id="UP000184212">
    <property type="component" value="Unassembled WGS sequence"/>
</dbReference>
<dbReference type="GO" id="GO:0046872">
    <property type="term" value="F:metal ion binding"/>
    <property type="evidence" value="ECO:0007669"/>
    <property type="project" value="UniProtKB-KW"/>
</dbReference>
<keyword evidence="9 10" id="KW-0342">GTP-binding</keyword>
<dbReference type="InterPro" id="IPR010914">
    <property type="entry name" value="RsgA_GTPase_dom"/>
</dbReference>
<comment type="similarity">
    <text evidence="10">Belongs to the TRAFAC class YlqF/YawG GTPase family. RsgA subfamily.</text>
</comment>
<dbReference type="Gene3D" id="1.10.40.50">
    <property type="entry name" value="Probable gtpase engc, domain 3"/>
    <property type="match status" value="1"/>
</dbReference>
<dbReference type="PANTHER" id="PTHR32120:SF10">
    <property type="entry name" value="SMALL RIBOSOMAL SUBUNIT BIOGENESIS GTPASE RSGA"/>
    <property type="match status" value="1"/>
</dbReference>
<feature type="binding site" evidence="10">
    <location>
        <begin position="200"/>
        <end position="208"/>
    </location>
    <ligand>
        <name>GTP</name>
        <dbReference type="ChEBI" id="CHEBI:37565"/>
    </ligand>
</feature>
<dbReference type="Gene3D" id="3.40.50.300">
    <property type="entry name" value="P-loop containing nucleotide triphosphate hydrolases"/>
    <property type="match status" value="1"/>
</dbReference>
<evidence type="ECO:0000256" key="7">
    <source>
        <dbReference type="ARBA" id="ARBA00022833"/>
    </source>
</evidence>
<dbReference type="InterPro" id="IPR027417">
    <property type="entry name" value="P-loop_NTPase"/>
</dbReference>
<keyword evidence="15" id="KW-1185">Reference proteome</keyword>
<dbReference type="AlphaFoldDB" id="A0A1M5WX96"/>
<sequence length="354" mass="39586">MTSLDQYGWQAYRSSHPQPIEMNGLILGRIVSIKGFKYYAQTENGELETELSGKLLYIAENTELPKVGDWVSLMAYDTMGYIIDVLPRKNALARRNPGAPTQKQILATNIDAALIVQGLDREFNIMRLERYLVQLAACGIASIVVLNKADLVPDPPAYVDAVEKLQRPCVVQVCSTYTGMGLDALRQNLLQPGCTYVMIGSSGVGKSSLLNALMNTATQTINATSEANHKGRHTTTTRDLFLLPQESLLIDTPGMREFGLTGDEDVTSGDLFPVIQRFAAQCRFNDCQHVDELGCAVIEALHNGTLSSEVYDSYVKLKKEQRRFEIDAEEKKRLNKQFGKITREAKNYRKKYKY</sequence>
<name>A0A1M5WX96_9BACT</name>
<comment type="subcellular location">
    <subcellularLocation>
        <location evidence="10">Cytoplasm</location>
    </subcellularLocation>
</comment>
<dbReference type="HAMAP" id="MF_01820">
    <property type="entry name" value="GTPase_RsgA"/>
    <property type="match status" value="1"/>
</dbReference>
<dbReference type="EC" id="3.6.1.-" evidence="10"/>
<evidence type="ECO:0000256" key="10">
    <source>
        <dbReference type="HAMAP-Rule" id="MF_01820"/>
    </source>
</evidence>
<protein>
    <recommendedName>
        <fullName evidence="10">Small ribosomal subunit biogenesis GTPase RsgA</fullName>
        <ecNumber evidence="10">3.6.1.-</ecNumber>
    </recommendedName>
</protein>
<feature type="domain" description="CP-type G" evidence="13">
    <location>
        <begin position="99"/>
        <end position="258"/>
    </location>
</feature>
<dbReference type="PROSITE" id="PS51721">
    <property type="entry name" value="G_CP"/>
    <property type="match status" value="1"/>
</dbReference>
<dbReference type="STRING" id="947013.SAMN04488109_6115"/>
<gene>
    <name evidence="10" type="primary">rsgA</name>
    <name evidence="14" type="ORF">SAMN04488109_6115</name>
</gene>
<dbReference type="GO" id="GO:0003924">
    <property type="term" value="F:GTPase activity"/>
    <property type="evidence" value="ECO:0007669"/>
    <property type="project" value="UniProtKB-UniRule"/>
</dbReference>
<accession>A0A1M5WX96</accession>
<keyword evidence="2 10" id="KW-0690">Ribosome biogenesis</keyword>
<evidence type="ECO:0000313" key="14">
    <source>
        <dbReference type="EMBL" id="SHH92219.1"/>
    </source>
</evidence>
<evidence type="ECO:0000256" key="9">
    <source>
        <dbReference type="ARBA" id="ARBA00023134"/>
    </source>
</evidence>
<dbReference type="PROSITE" id="PS50936">
    <property type="entry name" value="ENGC_GTPASE"/>
    <property type="match status" value="1"/>
</dbReference>
<keyword evidence="6 10" id="KW-0378">Hydrolase</keyword>
<dbReference type="GO" id="GO:0005525">
    <property type="term" value="F:GTP binding"/>
    <property type="evidence" value="ECO:0007669"/>
    <property type="project" value="UniProtKB-UniRule"/>
</dbReference>
<dbReference type="CDD" id="cd01854">
    <property type="entry name" value="YjeQ_EngC"/>
    <property type="match status" value="1"/>
</dbReference>
<evidence type="ECO:0000259" key="13">
    <source>
        <dbReference type="PROSITE" id="PS51721"/>
    </source>
</evidence>
<dbReference type="GO" id="GO:0042274">
    <property type="term" value="P:ribosomal small subunit biogenesis"/>
    <property type="evidence" value="ECO:0007669"/>
    <property type="project" value="UniProtKB-UniRule"/>
</dbReference>
<evidence type="ECO:0000259" key="12">
    <source>
        <dbReference type="PROSITE" id="PS50936"/>
    </source>
</evidence>
<feature type="coiled-coil region" evidence="11">
    <location>
        <begin position="317"/>
        <end position="351"/>
    </location>
</feature>
<evidence type="ECO:0000256" key="3">
    <source>
        <dbReference type="ARBA" id="ARBA00022723"/>
    </source>
</evidence>
<keyword evidence="5 10" id="KW-0547">Nucleotide-binding</keyword>
<keyword evidence="11" id="KW-0175">Coiled coil</keyword>
<dbReference type="SUPFAM" id="SSF52540">
    <property type="entry name" value="P-loop containing nucleoside triphosphate hydrolases"/>
    <property type="match status" value="1"/>
</dbReference>
<dbReference type="GO" id="GO:0005737">
    <property type="term" value="C:cytoplasm"/>
    <property type="evidence" value="ECO:0007669"/>
    <property type="project" value="UniProtKB-SubCell"/>
</dbReference>
<keyword evidence="7 10" id="KW-0862">Zinc</keyword>
<evidence type="ECO:0000256" key="11">
    <source>
        <dbReference type="SAM" id="Coils"/>
    </source>
</evidence>
<dbReference type="Pfam" id="PF03193">
    <property type="entry name" value="RsgA_GTPase"/>
    <property type="match status" value="1"/>
</dbReference>
<keyword evidence="8 10" id="KW-0694">RNA-binding</keyword>
<evidence type="ECO:0000256" key="8">
    <source>
        <dbReference type="ARBA" id="ARBA00022884"/>
    </source>
</evidence>